<dbReference type="InterPro" id="IPR043129">
    <property type="entry name" value="ATPase_NBD"/>
</dbReference>
<dbReference type="Gene3D" id="3.90.640.10">
    <property type="entry name" value="Actin, Chain A, domain 4"/>
    <property type="match status" value="1"/>
</dbReference>
<dbReference type="SUPFAM" id="SSF53067">
    <property type="entry name" value="Actin-like ATPase domain"/>
    <property type="match status" value="2"/>
</dbReference>
<protein>
    <submittedName>
        <fullName evidence="2">Actin family like protein</fullName>
    </submittedName>
</protein>
<dbReference type="Proteomes" id="UP001057375">
    <property type="component" value="Unassembled WGS sequence"/>
</dbReference>
<proteinExistence type="inferred from homology"/>
<dbReference type="Pfam" id="PF00022">
    <property type="entry name" value="Actin"/>
    <property type="match status" value="1"/>
</dbReference>
<name>A0ABQ5KUN9_9EUKA</name>
<dbReference type="EMBL" id="BQXS01011157">
    <property type="protein sequence ID" value="GKT36173.1"/>
    <property type="molecule type" value="Genomic_DNA"/>
</dbReference>
<reference evidence="2" key="1">
    <citation type="submission" date="2022-03" db="EMBL/GenBank/DDBJ databases">
        <title>Draft genome sequence of Aduncisulcus paluster, a free-living microaerophilic Fornicata.</title>
        <authorList>
            <person name="Yuyama I."/>
            <person name="Kume K."/>
            <person name="Tamura T."/>
            <person name="Inagaki Y."/>
            <person name="Hashimoto T."/>
        </authorList>
    </citation>
    <scope>NUCLEOTIDE SEQUENCE</scope>
    <source>
        <strain evidence="2">NY0171</strain>
    </source>
</reference>
<accession>A0ABQ5KUN9</accession>
<gene>
    <name evidence="2" type="ORF">ADUPG1_009188</name>
</gene>
<comment type="similarity">
    <text evidence="1">Belongs to the actin family.</text>
</comment>
<keyword evidence="3" id="KW-1185">Reference proteome</keyword>
<evidence type="ECO:0000256" key="1">
    <source>
        <dbReference type="RuleBase" id="RU000487"/>
    </source>
</evidence>
<comment type="caution">
    <text evidence="2">The sequence shown here is derived from an EMBL/GenBank/DDBJ whole genome shotgun (WGS) entry which is preliminary data.</text>
</comment>
<organism evidence="2 3">
    <name type="scientific">Aduncisulcus paluster</name>
    <dbReference type="NCBI Taxonomy" id="2918883"/>
    <lineage>
        <taxon>Eukaryota</taxon>
        <taxon>Metamonada</taxon>
        <taxon>Carpediemonas-like organisms</taxon>
        <taxon>Aduncisulcus</taxon>
    </lineage>
</organism>
<evidence type="ECO:0000313" key="2">
    <source>
        <dbReference type="EMBL" id="GKT36173.1"/>
    </source>
</evidence>
<sequence>MLIDKTKLVIDLNDIYIRAGWVGEKKESFIVKNIVGISDLGHPPIFGDECYSTEDIQIFHPIESSNVNSWEKLMLILDFVFNSFGIHNRQDGVSSTVSHVLILVPYSFPLSSQSSLTSKILKKYNIGKAFTYSCMEFVALALGLETALIVAIYKSETHVLPILNAFSLIDNAKSCDKGSQCIIESFHKLCKCDRSKIPEILRKVGFVSTNIKRDKKLAQETSIFRCKLPLTDGKTDLMIESERFMCFEELLATKQKTKVLAENARCTSVPQCIYESVESIASIARIPMYKSIIIIGDIVHTYMGILERIRYEVDDLGHVKKGKRIDLRFIDNPYGQSIIFIGGCKACLHKAFLDKFSAK</sequence>
<dbReference type="Gene3D" id="3.30.420.40">
    <property type="match status" value="2"/>
</dbReference>
<evidence type="ECO:0000313" key="3">
    <source>
        <dbReference type="Proteomes" id="UP001057375"/>
    </source>
</evidence>
<dbReference type="SMART" id="SM00268">
    <property type="entry name" value="ACTIN"/>
    <property type="match status" value="1"/>
</dbReference>
<dbReference type="PANTHER" id="PTHR11937">
    <property type="entry name" value="ACTIN"/>
    <property type="match status" value="1"/>
</dbReference>
<dbReference type="InterPro" id="IPR004000">
    <property type="entry name" value="Actin"/>
</dbReference>